<dbReference type="EMBL" id="CAJPDS010000188">
    <property type="protein sequence ID" value="CAF9941352.1"/>
    <property type="molecule type" value="Genomic_DNA"/>
</dbReference>
<dbReference type="GO" id="GO:0006310">
    <property type="term" value="P:DNA recombination"/>
    <property type="evidence" value="ECO:0007669"/>
    <property type="project" value="UniProtKB-KW"/>
</dbReference>
<dbReference type="Proteomes" id="UP000664521">
    <property type="component" value="Unassembled WGS sequence"/>
</dbReference>
<gene>
    <name evidence="3" type="ORF">HETSPECPRED_003056</name>
</gene>
<evidence type="ECO:0000313" key="4">
    <source>
        <dbReference type="Proteomes" id="UP000664521"/>
    </source>
</evidence>
<dbReference type="InterPro" id="IPR021842">
    <property type="entry name" value="DUF3435"/>
</dbReference>
<dbReference type="Gene3D" id="1.10.443.10">
    <property type="entry name" value="Intergrase catalytic core"/>
    <property type="match status" value="1"/>
</dbReference>
<evidence type="ECO:0000313" key="3">
    <source>
        <dbReference type="EMBL" id="CAF9941352.1"/>
    </source>
</evidence>
<dbReference type="GO" id="GO:0015074">
    <property type="term" value="P:DNA integration"/>
    <property type="evidence" value="ECO:0007669"/>
    <property type="project" value="InterPro"/>
</dbReference>
<sequence length="600" mass="69249">MSRRVKAKQPSKAPGQYGGTQKSDDAFRNAVVGRVSKEELLSMKKRWQEHCSFLNIEDSDMHLRCGDIQTFRAFMEWEVDTSSIKKVSTLLNKYGKLQMLYKWTVARSIDTTINDSIHAYIKTELKREYNLTSETTEKPVMGAGDLEVLLRHLWINDIHRFTLERQRVQLVFMALLCAFTGCRPGTIIESSCPGLTKTGEALKWRDIELYKALHPDPTRGVVFFIKVTLRLMKGKRPEDSSGEKPSTFTLFEVHDRLAFCPVLLLLSIALADEAIVGFQTAKQIYEAPLRNESDAVRYRWKTFMQNLPILRRDNFGVFTEYPARYGTMSEHWRRLVQGAGYQDPASWYALRRACGNEIHLSAPQSILMQVMGHKDPQIFGKHYRSQNVLWDTQNAYLKTPLDTKLVHMAGNTNSLNRDSRAPTKLTDEQEMSMVHANPEVAEKQRKVQDLAAACVRSCGSVREAARRQFPIHRQYMKAYNEHISEKRYRRKEALKNLRNKFFEGNCFESIEQSSDLNHELSSKKYALPERASLVKLLFEEVMTKQDLFVQRLAATEAMHALCNAIEPVPKSMPQKSLKHRFPENFKKIKHSLRCQPKTFV</sequence>
<dbReference type="OrthoDB" id="4485682at2759"/>
<dbReference type="GO" id="GO:0003677">
    <property type="term" value="F:DNA binding"/>
    <property type="evidence" value="ECO:0007669"/>
    <property type="project" value="InterPro"/>
</dbReference>
<dbReference type="InterPro" id="IPR013762">
    <property type="entry name" value="Integrase-like_cat_sf"/>
</dbReference>
<dbReference type="SUPFAM" id="SSF56349">
    <property type="entry name" value="DNA breaking-rejoining enzymes"/>
    <property type="match status" value="1"/>
</dbReference>
<protein>
    <submittedName>
        <fullName evidence="3">Uncharacterized protein</fullName>
    </submittedName>
</protein>
<dbReference type="AlphaFoldDB" id="A0A8H3J635"/>
<dbReference type="PANTHER" id="PTHR37535:SF3">
    <property type="entry name" value="FLUG DOMAIN-CONTAINING PROTEIN"/>
    <property type="match status" value="1"/>
</dbReference>
<dbReference type="Pfam" id="PF11917">
    <property type="entry name" value="DUF3435"/>
    <property type="match status" value="1"/>
</dbReference>
<keyword evidence="1" id="KW-0233">DNA recombination</keyword>
<reference evidence="3" key="1">
    <citation type="submission" date="2021-03" db="EMBL/GenBank/DDBJ databases">
        <authorList>
            <person name="Tagirdzhanova G."/>
        </authorList>
    </citation>
    <scope>NUCLEOTIDE SEQUENCE</scope>
</reference>
<accession>A0A8H3J635</accession>
<keyword evidence="4" id="KW-1185">Reference proteome</keyword>
<dbReference type="InterPro" id="IPR011010">
    <property type="entry name" value="DNA_brk_join_enz"/>
</dbReference>
<comment type="caution">
    <text evidence="3">The sequence shown here is derived from an EMBL/GenBank/DDBJ whole genome shotgun (WGS) entry which is preliminary data.</text>
</comment>
<evidence type="ECO:0000256" key="1">
    <source>
        <dbReference type="ARBA" id="ARBA00023172"/>
    </source>
</evidence>
<proteinExistence type="predicted"/>
<feature type="region of interest" description="Disordered" evidence="2">
    <location>
        <begin position="1"/>
        <end position="23"/>
    </location>
</feature>
<organism evidence="3 4">
    <name type="scientific">Heterodermia speciosa</name>
    <dbReference type="NCBI Taxonomy" id="116794"/>
    <lineage>
        <taxon>Eukaryota</taxon>
        <taxon>Fungi</taxon>
        <taxon>Dikarya</taxon>
        <taxon>Ascomycota</taxon>
        <taxon>Pezizomycotina</taxon>
        <taxon>Lecanoromycetes</taxon>
        <taxon>OSLEUM clade</taxon>
        <taxon>Lecanoromycetidae</taxon>
        <taxon>Caliciales</taxon>
        <taxon>Physciaceae</taxon>
        <taxon>Heterodermia</taxon>
    </lineage>
</organism>
<evidence type="ECO:0000256" key="2">
    <source>
        <dbReference type="SAM" id="MobiDB-lite"/>
    </source>
</evidence>
<dbReference type="PANTHER" id="PTHR37535">
    <property type="entry name" value="FLUG DOMAIN PROTEIN"/>
    <property type="match status" value="1"/>
</dbReference>
<name>A0A8H3J635_9LECA</name>